<dbReference type="AlphaFoldDB" id="A0A645DXB0"/>
<name>A0A645DXB0_9ZZZZ</name>
<reference evidence="1" key="1">
    <citation type="submission" date="2019-08" db="EMBL/GenBank/DDBJ databases">
        <authorList>
            <person name="Kucharzyk K."/>
            <person name="Murdoch R.W."/>
            <person name="Higgins S."/>
            <person name="Loffler F."/>
        </authorList>
    </citation>
    <scope>NUCLEOTIDE SEQUENCE</scope>
</reference>
<organism evidence="1">
    <name type="scientific">bioreactor metagenome</name>
    <dbReference type="NCBI Taxonomy" id="1076179"/>
    <lineage>
        <taxon>unclassified sequences</taxon>
        <taxon>metagenomes</taxon>
        <taxon>ecological metagenomes</taxon>
    </lineage>
</organism>
<proteinExistence type="predicted"/>
<dbReference type="EMBL" id="VSSQ01040501">
    <property type="protein sequence ID" value="MPM93768.1"/>
    <property type="molecule type" value="Genomic_DNA"/>
</dbReference>
<evidence type="ECO:0000313" key="1">
    <source>
        <dbReference type="EMBL" id="MPM93768.1"/>
    </source>
</evidence>
<accession>A0A645DXB0</accession>
<sequence length="157" mass="16781">MIGGNADFAGQSAVDRHLRNIAVNEINHRIKLGVGTKPQDAVIVEQLAPIGFARQLLPGDHIDLPFFGQAVTFAAEADQRHMVGMIKLFLDESAGAMAGGDQVFAPELADAAVDGGPRHRKFGHQLHPRRQCRPRSVNSGPDTVFKRGGDLAVTGIA</sequence>
<comment type="caution">
    <text evidence="1">The sequence shown here is derived from an EMBL/GenBank/DDBJ whole genome shotgun (WGS) entry which is preliminary data.</text>
</comment>
<protein>
    <submittedName>
        <fullName evidence="1">Uncharacterized protein</fullName>
    </submittedName>
</protein>
<gene>
    <name evidence="1" type="ORF">SDC9_140910</name>
</gene>